<dbReference type="RefSeq" id="WP_013020379.1">
    <property type="nucleotide sequence ID" value="NC_013947.1"/>
</dbReference>
<keyword evidence="4" id="KW-0808">Transferase</keyword>
<evidence type="ECO:0000256" key="5">
    <source>
        <dbReference type="ARBA" id="ARBA00022692"/>
    </source>
</evidence>
<dbReference type="STRING" id="446470.Snas_5173"/>
<sequence length="486" mass="52997">MSPFVRKPWLLPFLAMLAIGGLGMWLPGLWADELATWGAIEESWSQLWALLSNTDAVNGGYYVVMKLWATVFGTSEVALRLPSLVAMAIAAGLTAAIGARLWTPRWGILAGVLFALLPMTSRYAAEARGYAFSMAFAVLASYLLVRLCQRPTTPPEPTDDQAPQPRQAPVWRLWLYYGLSIAAASVFHLMAILVLCGHGLMLLALNRHRWRGWLLAATASVAALAPLALLGATQISQTSWVLPLSFRALAHTPKDLFESRWTAAALAILIVIALWRSRSRPTIAVAAWALAPVLALMLAATVVDVWVPRYLLFLVPAWAVLGVRAVAGIRWKPTAMVMLAVAFVSGAGAQYDIRRSSGHAHDTLGAAALIETGYRDGDGLAVALNEPVVPWEARDLVARYLPPPLQPDDTFATTEQRTDGQLLASECPDPAHCLGDTPRLWVVRYENHTDPLTGIGGAKEQLLRDEFTVDQVWPLRGLTVALLIRR</sequence>
<dbReference type="eggNOG" id="COG5305">
    <property type="taxonomic scope" value="Bacteria"/>
</dbReference>
<dbReference type="PANTHER" id="PTHR33908:SF11">
    <property type="entry name" value="MEMBRANE PROTEIN"/>
    <property type="match status" value="1"/>
</dbReference>
<keyword evidence="5 8" id="KW-0812">Transmembrane</keyword>
<feature type="transmembrane region" description="Helical" evidence="8">
    <location>
        <begin position="212"/>
        <end position="236"/>
    </location>
</feature>
<evidence type="ECO:0000256" key="8">
    <source>
        <dbReference type="SAM" id="Phobius"/>
    </source>
</evidence>
<feature type="transmembrane region" description="Helical" evidence="8">
    <location>
        <begin position="309"/>
        <end position="327"/>
    </location>
</feature>
<dbReference type="GO" id="GO:0016763">
    <property type="term" value="F:pentosyltransferase activity"/>
    <property type="evidence" value="ECO:0007669"/>
    <property type="project" value="TreeGrafter"/>
</dbReference>
<dbReference type="OrthoDB" id="5318634at2"/>
<feature type="transmembrane region" description="Helical" evidence="8">
    <location>
        <begin position="256"/>
        <end position="275"/>
    </location>
</feature>
<evidence type="ECO:0000256" key="2">
    <source>
        <dbReference type="ARBA" id="ARBA00022475"/>
    </source>
</evidence>
<comment type="subcellular location">
    <subcellularLocation>
        <location evidence="1">Cell membrane</location>
        <topology evidence="1">Multi-pass membrane protein</topology>
    </subcellularLocation>
</comment>
<dbReference type="InterPro" id="IPR038731">
    <property type="entry name" value="RgtA/B/C-like"/>
</dbReference>
<keyword evidence="3" id="KW-0328">Glycosyltransferase</keyword>
<reference evidence="10 11" key="1">
    <citation type="journal article" date="2009" name="Stand. Genomic Sci.">
        <title>Complete genome sequence of Stackebrandtia nassauensis type strain (LLR-40K-21).</title>
        <authorList>
            <person name="Munk C."/>
            <person name="Lapidus A."/>
            <person name="Copeland A."/>
            <person name="Jando M."/>
            <person name="Mayilraj S."/>
            <person name="Glavina Del Rio T."/>
            <person name="Nolan M."/>
            <person name="Chen F."/>
            <person name="Lucas S."/>
            <person name="Tice H."/>
            <person name="Cheng J.F."/>
            <person name="Han C."/>
            <person name="Detter J.C."/>
            <person name="Bruce D."/>
            <person name="Goodwin L."/>
            <person name="Chain P."/>
            <person name="Pitluck S."/>
            <person name="Goker M."/>
            <person name="Ovchinikova G."/>
            <person name="Pati A."/>
            <person name="Ivanova N."/>
            <person name="Mavromatis K."/>
            <person name="Chen A."/>
            <person name="Palaniappan K."/>
            <person name="Land M."/>
            <person name="Hauser L."/>
            <person name="Chang Y.J."/>
            <person name="Jeffries C.D."/>
            <person name="Bristow J."/>
            <person name="Eisen J.A."/>
            <person name="Markowitz V."/>
            <person name="Hugenholtz P."/>
            <person name="Kyrpides N.C."/>
            <person name="Klenk H.P."/>
        </authorList>
    </citation>
    <scope>NUCLEOTIDE SEQUENCE [LARGE SCALE GENOMIC DNA]</scope>
    <source>
        <strain evidence="11">DSM 44728 / CIP 108903 / NRRL B-16338 / NBRC 102104 / LLR-40K-21</strain>
    </source>
</reference>
<keyword evidence="6 8" id="KW-1133">Transmembrane helix</keyword>
<dbReference type="AlphaFoldDB" id="D3QBR9"/>
<keyword evidence="2" id="KW-1003">Cell membrane</keyword>
<evidence type="ECO:0000259" key="9">
    <source>
        <dbReference type="Pfam" id="PF13231"/>
    </source>
</evidence>
<dbReference type="GO" id="GO:0009103">
    <property type="term" value="P:lipopolysaccharide biosynthetic process"/>
    <property type="evidence" value="ECO:0007669"/>
    <property type="project" value="UniProtKB-ARBA"/>
</dbReference>
<protein>
    <submittedName>
        <fullName evidence="10">Membrane protein-like protein</fullName>
    </submittedName>
</protein>
<dbReference type="InterPro" id="IPR050297">
    <property type="entry name" value="LipidA_mod_glycosyltrf_83"/>
</dbReference>
<feature type="transmembrane region" description="Helical" evidence="8">
    <location>
        <begin position="77"/>
        <end position="97"/>
    </location>
</feature>
<evidence type="ECO:0000256" key="6">
    <source>
        <dbReference type="ARBA" id="ARBA00022989"/>
    </source>
</evidence>
<evidence type="ECO:0000256" key="7">
    <source>
        <dbReference type="ARBA" id="ARBA00023136"/>
    </source>
</evidence>
<name>D3QBR9_STANL</name>
<feature type="domain" description="Glycosyltransferase RgtA/B/C/D-like" evidence="9">
    <location>
        <begin position="64"/>
        <end position="151"/>
    </location>
</feature>
<dbReference type="GO" id="GO:0005886">
    <property type="term" value="C:plasma membrane"/>
    <property type="evidence" value="ECO:0007669"/>
    <property type="project" value="UniProtKB-SubCell"/>
</dbReference>
<dbReference type="HOGENOM" id="CLU_024191_0_0_11"/>
<evidence type="ECO:0000313" key="11">
    <source>
        <dbReference type="Proteomes" id="UP000000844"/>
    </source>
</evidence>
<keyword evidence="7 8" id="KW-0472">Membrane</keyword>
<dbReference type="Pfam" id="PF13231">
    <property type="entry name" value="PMT_2"/>
    <property type="match status" value="1"/>
</dbReference>
<feature type="transmembrane region" description="Helical" evidence="8">
    <location>
        <begin position="174"/>
        <end position="205"/>
    </location>
</feature>
<accession>D3QBR9</accession>
<dbReference type="KEGG" id="sna:Snas_5173"/>
<evidence type="ECO:0000256" key="4">
    <source>
        <dbReference type="ARBA" id="ARBA00022679"/>
    </source>
</evidence>
<feature type="transmembrane region" description="Helical" evidence="8">
    <location>
        <begin position="282"/>
        <end position="303"/>
    </location>
</feature>
<dbReference type="PANTHER" id="PTHR33908">
    <property type="entry name" value="MANNOSYLTRANSFERASE YKCB-RELATED"/>
    <property type="match status" value="1"/>
</dbReference>
<feature type="transmembrane region" description="Helical" evidence="8">
    <location>
        <begin position="103"/>
        <end position="120"/>
    </location>
</feature>
<keyword evidence="11" id="KW-1185">Reference proteome</keyword>
<evidence type="ECO:0000256" key="3">
    <source>
        <dbReference type="ARBA" id="ARBA00022676"/>
    </source>
</evidence>
<dbReference type="EMBL" id="CP001778">
    <property type="protein sequence ID" value="ADD44808.1"/>
    <property type="molecule type" value="Genomic_DNA"/>
</dbReference>
<dbReference type="Proteomes" id="UP000000844">
    <property type="component" value="Chromosome"/>
</dbReference>
<gene>
    <name evidence="10" type="ordered locus">Snas_5173</name>
</gene>
<proteinExistence type="predicted"/>
<evidence type="ECO:0000256" key="1">
    <source>
        <dbReference type="ARBA" id="ARBA00004651"/>
    </source>
</evidence>
<organism evidence="10 11">
    <name type="scientific">Stackebrandtia nassauensis (strain DSM 44728 / CIP 108903 / NRRL B-16338 / NBRC 102104 / LLR-40K-21)</name>
    <dbReference type="NCBI Taxonomy" id="446470"/>
    <lineage>
        <taxon>Bacteria</taxon>
        <taxon>Bacillati</taxon>
        <taxon>Actinomycetota</taxon>
        <taxon>Actinomycetes</taxon>
        <taxon>Glycomycetales</taxon>
        <taxon>Glycomycetaceae</taxon>
        <taxon>Stackebrandtia</taxon>
    </lineage>
</organism>
<evidence type="ECO:0000313" key="10">
    <source>
        <dbReference type="EMBL" id="ADD44808.1"/>
    </source>
</evidence>